<evidence type="ECO:0000313" key="2">
    <source>
        <dbReference type="EMBL" id="SZX78370.1"/>
    </source>
</evidence>
<protein>
    <recommendedName>
        <fullName evidence="4">LysM domain-containing protein</fullName>
    </recommendedName>
</protein>
<name>A0A383WLN3_TETOB</name>
<dbReference type="Proteomes" id="UP000256970">
    <property type="component" value="Unassembled WGS sequence"/>
</dbReference>
<reference evidence="2 3" key="1">
    <citation type="submission" date="2016-10" db="EMBL/GenBank/DDBJ databases">
        <authorList>
            <person name="Cai Z."/>
        </authorList>
    </citation>
    <scope>NUCLEOTIDE SEQUENCE [LARGE SCALE GENOMIC DNA]</scope>
</reference>
<accession>A0A383WLN3</accession>
<dbReference type="SUPFAM" id="SSF54001">
    <property type="entry name" value="Cysteine proteinases"/>
    <property type="match status" value="1"/>
</dbReference>
<keyword evidence="3" id="KW-1185">Reference proteome</keyword>
<dbReference type="InterPro" id="IPR025660">
    <property type="entry name" value="Pept_his_AS"/>
</dbReference>
<evidence type="ECO:0008006" key="4">
    <source>
        <dbReference type="Google" id="ProtNLM"/>
    </source>
</evidence>
<dbReference type="Gene3D" id="3.90.70.10">
    <property type="entry name" value="Cysteine proteinases"/>
    <property type="match status" value="1"/>
</dbReference>
<dbReference type="AlphaFoldDB" id="A0A383WLN3"/>
<proteinExistence type="predicted"/>
<gene>
    <name evidence="2" type="ORF">BQ4739_LOCUS18658</name>
    <name evidence="1" type="ORF">BQ4739_LOCUS9021</name>
</gene>
<dbReference type="InterPro" id="IPR038765">
    <property type="entry name" value="Papain-like_cys_pep_sf"/>
</dbReference>
<organism evidence="2 3">
    <name type="scientific">Tetradesmus obliquus</name>
    <name type="common">Green alga</name>
    <name type="synonym">Acutodesmus obliquus</name>
    <dbReference type="NCBI Taxonomy" id="3088"/>
    <lineage>
        <taxon>Eukaryota</taxon>
        <taxon>Viridiplantae</taxon>
        <taxon>Chlorophyta</taxon>
        <taxon>core chlorophytes</taxon>
        <taxon>Chlorophyceae</taxon>
        <taxon>CS clade</taxon>
        <taxon>Sphaeropleales</taxon>
        <taxon>Scenedesmaceae</taxon>
        <taxon>Tetradesmus</taxon>
    </lineage>
</organism>
<dbReference type="PROSITE" id="PS00639">
    <property type="entry name" value="THIOL_PROTEASE_HIS"/>
    <property type="match status" value="1"/>
</dbReference>
<evidence type="ECO:0000313" key="3">
    <source>
        <dbReference type="Proteomes" id="UP000256970"/>
    </source>
</evidence>
<evidence type="ECO:0000313" key="1">
    <source>
        <dbReference type="EMBL" id="SZX68693.1"/>
    </source>
</evidence>
<dbReference type="EMBL" id="FNXT01001319">
    <property type="protein sequence ID" value="SZX78370.1"/>
    <property type="molecule type" value="Genomic_DNA"/>
</dbReference>
<sequence>MEMALDSFDETASPGPACFAISRSNDCDNSRACCRAAPTPAFVRLSVAATCGASSMAWMLDGRRVAATKVAGGVQIALRGWPTGSDTRELCVRLPAAAGPAAGRIGTAPGGGLPERHLSTVTRPSRCSTLAQLCGGDSCRYSLFSNTAVRGNSAQAQAQEQAGTQTFGRSNCCSQGTTATTVPTPDLTDVPGTGGPKIPEPEFWAANKLTADLAEYIKLGRPCWDKIYGSVVTCMRVDNKFFLWLRSDNSIKETFGGNLTGDIGGHCVNVVGWDYVDASFLMKNSWGDTKHDRGYFKLGFEANVGALTTAETVTYVPAGTLARQSKRVAPAGGCFKHTVRAGETTYGIAYDYNADAADVLRNPDNAAAFEGAASLAYPKPGSVLTVCA</sequence>
<dbReference type="EMBL" id="FNXT01000874">
    <property type="protein sequence ID" value="SZX68693.1"/>
    <property type="molecule type" value="Genomic_DNA"/>
</dbReference>